<evidence type="ECO:0000313" key="2">
    <source>
        <dbReference type="EMBL" id="CAB5221759.1"/>
    </source>
</evidence>
<dbReference type="EMBL" id="LR798294">
    <property type="protein sequence ID" value="CAB5221759.1"/>
    <property type="molecule type" value="Genomic_DNA"/>
</dbReference>
<proteinExistence type="predicted"/>
<organism evidence="2">
    <name type="scientific">uncultured Caudovirales phage</name>
    <dbReference type="NCBI Taxonomy" id="2100421"/>
    <lineage>
        <taxon>Viruses</taxon>
        <taxon>Duplodnaviria</taxon>
        <taxon>Heunggongvirae</taxon>
        <taxon>Uroviricota</taxon>
        <taxon>Caudoviricetes</taxon>
        <taxon>Peduoviridae</taxon>
        <taxon>Maltschvirus</taxon>
        <taxon>Maltschvirus maltsch</taxon>
    </lineage>
</organism>
<accession>A0A6J7WUK1</accession>
<protein>
    <submittedName>
        <fullName evidence="2">Uncharacterized protein</fullName>
    </submittedName>
</protein>
<feature type="compositionally biased region" description="Basic and acidic residues" evidence="1">
    <location>
        <begin position="1"/>
        <end position="25"/>
    </location>
</feature>
<sequence length="68" mass="7854">MKTFKEIRENFQDGRNPQDKGDMARHGLKGKSITQLKKVISSESASPREKQLAHWRINMTMGKRKKGL</sequence>
<evidence type="ECO:0000256" key="1">
    <source>
        <dbReference type="SAM" id="MobiDB-lite"/>
    </source>
</evidence>
<reference evidence="2" key="1">
    <citation type="submission" date="2020-05" db="EMBL/GenBank/DDBJ databases">
        <authorList>
            <person name="Chiriac C."/>
            <person name="Salcher M."/>
            <person name="Ghai R."/>
            <person name="Kavagutti S V."/>
        </authorList>
    </citation>
    <scope>NUCLEOTIDE SEQUENCE</scope>
</reference>
<feature type="region of interest" description="Disordered" evidence="1">
    <location>
        <begin position="1"/>
        <end position="28"/>
    </location>
</feature>
<gene>
    <name evidence="2" type="ORF">UFOVP242_60</name>
</gene>
<name>A0A6J7WUK1_9CAUD</name>